<sequence length="324" mass="36066">MVDNHIHDDEACPKDEGISRELPDLPLDILHHIFARTDPITVVRCAAASKLLRRHITNPSFHQHLRNNHHGEGFVPVLLVGMFFKESEGRKFVPWPPSAKLTLSLAPPANVGDYDNCGLYRSKFQPVASRAGPVVLRRYRGCSDRTTVVDLCVGNPVTGDYALLLPPATVLRTSYPHVLLTGDEVDGPSISSFRLLDRLRRTGPHANGRLALLVAESLGIAMWTLSKDSTSWARRLVVDRQRILGSVKLHCHPLECAVIQLEWFGQASGTVAFQMHGVGILLVNLQTREIGQISQDRRQNICRSLCFFPYEIDLVSVLAAMKSF</sequence>
<dbReference type="SMART" id="SM00256">
    <property type="entry name" value="FBOX"/>
    <property type="match status" value="1"/>
</dbReference>
<feature type="domain" description="F-box" evidence="1">
    <location>
        <begin position="19"/>
        <end position="65"/>
    </location>
</feature>
<comment type="caution">
    <text evidence="2">The sequence shown here is derived from an EMBL/GenBank/DDBJ whole genome shotgun (WGS) entry which is preliminary data.</text>
</comment>
<dbReference type="InterPro" id="IPR036047">
    <property type="entry name" value="F-box-like_dom_sf"/>
</dbReference>
<dbReference type="SUPFAM" id="SSF81383">
    <property type="entry name" value="F-box domain"/>
    <property type="match status" value="1"/>
</dbReference>
<evidence type="ECO:0000313" key="2">
    <source>
        <dbReference type="EMBL" id="KAF8693587.1"/>
    </source>
</evidence>
<dbReference type="Pfam" id="PF00646">
    <property type="entry name" value="F-box"/>
    <property type="match status" value="1"/>
</dbReference>
<dbReference type="CDD" id="cd09917">
    <property type="entry name" value="F-box_SF"/>
    <property type="match status" value="1"/>
</dbReference>
<accession>A0A835ELI8</accession>
<keyword evidence="3" id="KW-1185">Reference proteome</keyword>
<name>A0A835ELI8_9POAL</name>
<proteinExistence type="predicted"/>
<evidence type="ECO:0000313" key="3">
    <source>
        <dbReference type="Proteomes" id="UP000636709"/>
    </source>
</evidence>
<dbReference type="Pfam" id="PF24523">
    <property type="entry name" value="DUF7595"/>
    <property type="match status" value="1"/>
</dbReference>
<dbReference type="PANTHER" id="PTHR35828:SF28">
    <property type="entry name" value="F-BOX DOMAIN CONTAINING PROTEIN"/>
    <property type="match status" value="1"/>
</dbReference>
<dbReference type="PROSITE" id="PS50181">
    <property type="entry name" value="FBOX"/>
    <property type="match status" value="1"/>
</dbReference>
<gene>
    <name evidence="2" type="ORF">HU200_038990</name>
</gene>
<dbReference type="PANTHER" id="PTHR35828">
    <property type="entry name" value="OS08G0203800 PROTEIN-RELATED"/>
    <property type="match status" value="1"/>
</dbReference>
<dbReference type="OrthoDB" id="689061at2759"/>
<organism evidence="2 3">
    <name type="scientific">Digitaria exilis</name>
    <dbReference type="NCBI Taxonomy" id="1010633"/>
    <lineage>
        <taxon>Eukaryota</taxon>
        <taxon>Viridiplantae</taxon>
        <taxon>Streptophyta</taxon>
        <taxon>Embryophyta</taxon>
        <taxon>Tracheophyta</taxon>
        <taxon>Spermatophyta</taxon>
        <taxon>Magnoliopsida</taxon>
        <taxon>Liliopsida</taxon>
        <taxon>Poales</taxon>
        <taxon>Poaceae</taxon>
        <taxon>PACMAD clade</taxon>
        <taxon>Panicoideae</taxon>
        <taxon>Panicodae</taxon>
        <taxon>Paniceae</taxon>
        <taxon>Anthephorinae</taxon>
        <taxon>Digitaria</taxon>
    </lineage>
</organism>
<protein>
    <recommendedName>
        <fullName evidence="1">F-box domain-containing protein</fullName>
    </recommendedName>
</protein>
<dbReference type="InterPro" id="IPR001810">
    <property type="entry name" value="F-box_dom"/>
</dbReference>
<dbReference type="AlphaFoldDB" id="A0A835ELI8"/>
<reference evidence="2" key="1">
    <citation type="submission" date="2020-07" db="EMBL/GenBank/DDBJ databases">
        <title>Genome sequence and genetic diversity analysis of an under-domesticated orphan crop, white fonio (Digitaria exilis).</title>
        <authorList>
            <person name="Bennetzen J.L."/>
            <person name="Chen S."/>
            <person name="Ma X."/>
            <person name="Wang X."/>
            <person name="Yssel A.E.J."/>
            <person name="Chaluvadi S.R."/>
            <person name="Johnson M."/>
            <person name="Gangashetty P."/>
            <person name="Hamidou F."/>
            <person name="Sanogo M.D."/>
            <person name="Zwaenepoel A."/>
            <person name="Wallace J."/>
            <person name="Van De Peer Y."/>
            <person name="Van Deynze A."/>
        </authorList>
    </citation>
    <scope>NUCLEOTIDE SEQUENCE</scope>
    <source>
        <tissue evidence="2">Leaves</tissue>
    </source>
</reference>
<dbReference type="EMBL" id="JACEFO010001924">
    <property type="protein sequence ID" value="KAF8693587.1"/>
    <property type="molecule type" value="Genomic_DNA"/>
</dbReference>
<dbReference type="InterPro" id="IPR056016">
    <property type="entry name" value="DUF7595"/>
</dbReference>
<dbReference type="Proteomes" id="UP000636709">
    <property type="component" value="Unassembled WGS sequence"/>
</dbReference>
<evidence type="ECO:0000259" key="1">
    <source>
        <dbReference type="PROSITE" id="PS50181"/>
    </source>
</evidence>